<name>B8CDK3_THAPS</name>
<protein>
    <submittedName>
        <fullName evidence="2">Uncharacterized protein</fullName>
    </submittedName>
</protein>
<feature type="region of interest" description="Disordered" evidence="1">
    <location>
        <begin position="353"/>
        <end position="383"/>
    </location>
</feature>
<dbReference type="AlphaFoldDB" id="B8CDK3"/>
<evidence type="ECO:0000313" key="3">
    <source>
        <dbReference type="Proteomes" id="UP000001449"/>
    </source>
</evidence>
<dbReference type="PaxDb" id="35128-Thaps25036"/>
<keyword evidence="3" id="KW-1185">Reference proteome</keyword>
<dbReference type="RefSeq" id="XP_002294113.1">
    <property type="nucleotide sequence ID" value="XM_002294077.1"/>
</dbReference>
<proteinExistence type="predicted"/>
<sequence>MLSYSKCALATFVALRFFHARNTLAELNESSVDKPVEVSCTTNGDCGDSQQCARSEARPYAELICCSAGDTSQGASSTVRVCRFPDWDPVQMECFVVCKNRAAGSACEGENSVCASGVCGMDDRCTDEKFVDESPCRDDDQCESGVCAKSESVVGAELVCCSNGDAGFDSSHGTVCAERPAGAACSGNNDLCASGVCGLDDLCKDEVPGVCIGVPADCGEVHVTRFGTLFNGTCNSPQDTWHCENRSGCQCGDGSGENSKVCIGAPVACEEHFNVASCRSQGGCTWVAYNPGVCVDAACGPLYRPAGCRTIVCDHVETPCRAAQSRTECLALGEEGLGCDWMMLWRDWEDDSVTASSGKKEEQDSNKTTSAVPPGTAPAADNTHLSSPGSMYLPLKEIFMLGISLTAFLVDM</sequence>
<reference evidence="2 3" key="1">
    <citation type="journal article" date="2004" name="Science">
        <title>The genome of the diatom Thalassiosira pseudonana: ecology, evolution, and metabolism.</title>
        <authorList>
            <person name="Armbrust E.V."/>
            <person name="Berges J.A."/>
            <person name="Bowler C."/>
            <person name="Green B.R."/>
            <person name="Martinez D."/>
            <person name="Putnam N.H."/>
            <person name="Zhou S."/>
            <person name="Allen A.E."/>
            <person name="Apt K.E."/>
            <person name="Bechner M."/>
            <person name="Brzezinski M.A."/>
            <person name="Chaal B.K."/>
            <person name="Chiovitti A."/>
            <person name="Davis A.K."/>
            <person name="Demarest M.S."/>
            <person name="Detter J.C."/>
            <person name="Glavina T."/>
            <person name="Goodstein D."/>
            <person name="Hadi M.Z."/>
            <person name="Hellsten U."/>
            <person name="Hildebrand M."/>
            <person name="Jenkins B.D."/>
            <person name="Jurka J."/>
            <person name="Kapitonov V.V."/>
            <person name="Kroger N."/>
            <person name="Lau W.W."/>
            <person name="Lane T.W."/>
            <person name="Larimer F.W."/>
            <person name="Lippmeier J.C."/>
            <person name="Lucas S."/>
            <person name="Medina M."/>
            <person name="Montsant A."/>
            <person name="Obornik M."/>
            <person name="Parker M.S."/>
            <person name="Palenik B."/>
            <person name="Pazour G.J."/>
            <person name="Richardson P.M."/>
            <person name="Rynearson T.A."/>
            <person name="Saito M.A."/>
            <person name="Schwartz D.C."/>
            <person name="Thamatrakoln K."/>
            <person name="Valentin K."/>
            <person name="Vardi A."/>
            <person name="Wilkerson F.P."/>
            <person name="Rokhsar D.S."/>
        </authorList>
    </citation>
    <scope>NUCLEOTIDE SEQUENCE [LARGE SCALE GENOMIC DNA]</scope>
    <source>
        <strain evidence="2 3">CCMP1335</strain>
    </source>
</reference>
<dbReference type="HOGENOM" id="CLU_668179_0_0_1"/>
<dbReference type="KEGG" id="tps:THAPSDRAFT_25036"/>
<organism evidence="2 3">
    <name type="scientific">Thalassiosira pseudonana</name>
    <name type="common">Marine diatom</name>
    <name type="synonym">Cyclotella nana</name>
    <dbReference type="NCBI Taxonomy" id="35128"/>
    <lineage>
        <taxon>Eukaryota</taxon>
        <taxon>Sar</taxon>
        <taxon>Stramenopiles</taxon>
        <taxon>Ochrophyta</taxon>
        <taxon>Bacillariophyta</taxon>
        <taxon>Coscinodiscophyceae</taxon>
        <taxon>Thalassiosirophycidae</taxon>
        <taxon>Thalassiosirales</taxon>
        <taxon>Thalassiosiraceae</taxon>
        <taxon>Thalassiosira</taxon>
    </lineage>
</organism>
<dbReference type="GeneID" id="7450267"/>
<evidence type="ECO:0000256" key="1">
    <source>
        <dbReference type="SAM" id="MobiDB-lite"/>
    </source>
</evidence>
<dbReference type="InParanoid" id="B8CDK3"/>
<evidence type="ECO:0000313" key="2">
    <source>
        <dbReference type="EMBL" id="EED88468.1"/>
    </source>
</evidence>
<dbReference type="Proteomes" id="UP000001449">
    <property type="component" value="Chromosome 15"/>
</dbReference>
<accession>B8CDK3</accession>
<gene>
    <name evidence="2" type="ORF">THAPSDRAFT_25036</name>
</gene>
<dbReference type="EMBL" id="CM000650">
    <property type="protein sequence ID" value="EED88468.1"/>
    <property type="molecule type" value="Genomic_DNA"/>
</dbReference>
<reference evidence="2 3" key="2">
    <citation type="journal article" date="2008" name="Nature">
        <title>The Phaeodactylum genome reveals the evolutionary history of diatom genomes.</title>
        <authorList>
            <person name="Bowler C."/>
            <person name="Allen A.E."/>
            <person name="Badger J.H."/>
            <person name="Grimwood J."/>
            <person name="Jabbari K."/>
            <person name="Kuo A."/>
            <person name="Maheswari U."/>
            <person name="Martens C."/>
            <person name="Maumus F."/>
            <person name="Otillar R.P."/>
            <person name="Rayko E."/>
            <person name="Salamov A."/>
            <person name="Vandepoele K."/>
            <person name="Beszteri B."/>
            <person name="Gruber A."/>
            <person name="Heijde M."/>
            <person name="Katinka M."/>
            <person name="Mock T."/>
            <person name="Valentin K."/>
            <person name="Verret F."/>
            <person name="Berges J.A."/>
            <person name="Brownlee C."/>
            <person name="Cadoret J.P."/>
            <person name="Chiovitti A."/>
            <person name="Choi C.J."/>
            <person name="Coesel S."/>
            <person name="De Martino A."/>
            <person name="Detter J.C."/>
            <person name="Durkin C."/>
            <person name="Falciatore A."/>
            <person name="Fournet J."/>
            <person name="Haruta M."/>
            <person name="Huysman M.J."/>
            <person name="Jenkins B.D."/>
            <person name="Jiroutova K."/>
            <person name="Jorgensen R.E."/>
            <person name="Joubert Y."/>
            <person name="Kaplan A."/>
            <person name="Kroger N."/>
            <person name="Kroth P.G."/>
            <person name="La Roche J."/>
            <person name="Lindquist E."/>
            <person name="Lommer M."/>
            <person name="Martin-Jezequel V."/>
            <person name="Lopez P.J."/>
            <person name="Lucas S."/>
            <person name="Mangogna M."/>
            <person name="McGinnis K."/>
            <person name="Medlin L.K."/>
            <person name="Montsant A."/>
            <person name="Oudot-Le Secq M.P."/>
            <person name="Napoli C."/>
            <person name="Obornik M."/>
            <person name="Parker M.S."/>
            <person name="Petit J.L."/>
            <person name="Porcel B.M."/>
            <person name="Poulsen N."/>
            <person name="Robison M."/>
            <person name="Rychlewski L."/>
            <person name="Rynearson T.A."/>
            <person name="Schmutz J."/>
            <person name="Shapiro H."/>
            <person name="Siaut M."/>
            <person name="Stanley M."/>
            <person name="Sussman M.R."/>
            <person name="Taylor A.R."/>
            <person name="Vardi A."/>
            <person name="von Dassow P."/>
            <person name="Vyverman W."/>
            <person name="Willis A."/>
            <person name="Wyrwicz L.S."/>
            <person name="Rokhsar D.S."/>
            <person name="Weissenbach J."/>
            <person name="Armbrust E.V."/>
            <person name="Green B.R."/>
            <person name="Van de Peer Y."/>
            <person name="Grigoriev I.V."/>
        </authorList>
    </citation>
    <scope>NUCLEOTIDE SEQUENCE [LARGE SCALE GENOMIC DNA]</scope>
    <source>
        <strain evidence="2 3">CCMP1335</strain>
    </source>
</reference>